<dbReference type="AlphaFoldDB" id="A0A8C3FQX4"/>
<dbReference type="PROSITE" id="PS00134">
    <property type="entry name" value="TRYPSIN_HIS"/>
    <property type="match status" value="1"/>
</dbReference>
<dbReference type="Pfam" id="PF00089">
    <property type="entry name" value="Trypsin"/>
    <property type="match status" value="1"/>
</dbReference>
<dbReference type="PANTHER" id="PTHR24271">
    <property type="entry name" value="KALLIKREIN-RELATED"/>
    <property type="match status" value="1"/>
</dbReference>
<sequence>MAHKAVNSGQCEIIGGWEALPHSRPYMNFMLTATHCNGESGLAGDGAAGSSGTVVGCREEAVSATGWESRAQGSDLLTGCRCLWHNAELTKWVGLVPLPEANHHVSPGSKCSVAGWGRTGVNTTTDRLHEAEQEVVLDSLCGERYRHYNPITMLCAGSPQANKSGDSGGPLVCNGVVQGIVSNGNPRGRPPSIYTRISKFIPWIKETLQKLNPRNAHNPTPLS</sequence>
<evidence type="ECO:0000313" key="5">
    <source>
        <dbReference type="Ensembl" id="ENSCPBP00000009568.1"/>
    </source>
</evidence>
<keyword evidence="1" id="KW-0732">Signal</keyword>
<dbReference type="PANTHER" id="PTHR24271:SF81">
    <property type="entry name" value="GRANZYME B"/>
    <property type="match status" value="1"/>
</dbReference>
<dbReference type="Gene3D" id="2.40.10.10">
    <property type="entry name" value="Trypsin-like serine proteases"/>
    <property type="match status" value="2"/>
</dbReference>
<reference evidence="5" key="2">
    <citation type="submission" date="2025-09" db="UniProtKB">
        <authorList>
            <consortium name="Ensembl"/>
        </authorList>
    </citation>
    <scope>IDENTIFICATION</scope>
</reference>
<dbReference type="Proteomes" id="UP000694380">
    <property type="component" value="Unplaced"/>
</dbReference>
<evidence type="ECO:0000259" key="4">
    <source>
        <dbReference type="PROSITE" id="PS50240"/>
    </source>
</evidence>
<evidence type="ECO:0000256" key="1">
    <source>
        <dbReference type="ARBA" id="ARBA00022729"/>
    </source>
</evidence>
<evidence type="ECO:0000256" key="2">
    <source>
        <dbReference type="ARBA" id="ARBA00023145"/>
    </source>
</evidence>
<proteinExistence type="predicted"/>
<feature type="domain" description="Peptidase S1" evidence="4">
    <location>
        <begin position="13"/>
        <end position="209"/>
    </location>
</feature>
<dbReference type="GO" id="GO:0004252">
    <property type="term" value="F:serine-type endopeptidase activity"/>
    <property type="evidence" value="ECO:0007669"/>
    <property type="project" value="InterPro"/>
</dbReference>
<keyword evidence="3" id="KW-1015">Disulfide bond</keyword>
<dbReference type="PROSITE" id="PS50240">
    <property type="entry name" value="TRYPSIN_DOM"/>
    <property type="match status" value="1"/>
</dbReference>
<dbReference type="GeneTree" id="ENSGT01030000234551"/>
<dbReference type="InterPro" id="IPR018114">
    <property type="entry name" value="TRYPSIN_HIS"/>
</dbReference>
<evidence type="ECO:0000313" key="6">
    <source>
        <dbReference type="Proteomes" id="UP000694380"/>
    </source>
</evidence>
<dbReference type="CDD" id="cd00190">
    <property type="entry name" value="Tryp_SPc"/>
    <property type="match status" value="1"/>
</dbReference>
<keyword evidence="2" id="KW-0865">Zymogen</keyword>
<reference evidence="5" key="1">
    <citation type="submission" date="2025-08" db="UniProtKB">
        <authorList>
            <consortium name="Ensembl"/>
        </authorList>
    </citation>
    <scope>IDENTIFICATION</scope>
</reference>
<dbReference type="Ensembl" id="ENSCPBT00000011499.1">
    <property type="protein sequence ID" value="ENSCPBP00000009568.1"/>
    <property type="gene ID" value="ENSCPBG00000007399.1"/>
</dbReference>
<dbReference type="InterPro" id="IPR001254">
    <property type="entry name" value="Trypsin_dom"/>
</dbReference>
<dbReference type="SUPFAM" id="SSF50494">
    <property type="entry name" value="Trypsin-like serine proteases"/>
    <property type="match status" value="1"/>
</dbReference>
<evidence type="ECO:0000256" key="3">
    <source>
        <dbReference type="ARBA" id="ARBA00023157"/>
    </source>
</evidence>
<keyword evidence="6" id="KW-1185">Reference proteome</keyword>
<dbReference type="GO" id="GO:0006508">
    <property type="term" value="P:proteolysis"/>
    <property type="evidence" value="ECO:0007669"/>
    <property type="project" value="InterPro"/>
</dbReference>
<organism evidence="5 6">
    <name type="scientific">Chrysemys picta bellii</name>
    <name type="common">Western painted turtle</name>
    <name type="synonym">Emys bellii</name>
    <dbReference type="NCBI Taxonomy" id="8478"/>
    <lineage>
        <taxon>Eukaryota</taxon>
        <taxon>Metazoa</taxon>
        <taxon>Chordata</taxon>
        <taxon>Craniata</taxon>
        <taxon>Vertebrata</taxon>
        <taxon>Euteleostomi</taxon>
        <taxon>Archelosauria</taxon>
        <taxon>Testudinata</taxon>
        <taxon>Testudines</taxon>
        <taxon>Cryptodira</taxon>
        <taxon>Durocryptodira</taxon>
        <taxon>Testudinoidea</taxon>
        <taxon>Emydidae</taxon>
        <taxon>Chrysemys</taxon>
    </lineage>
</organism>
<name>A0A8C3FQX4_CHRPI</name>
<dbReference type="InterPro" id="IPR043504">
    <property type="entry name" value="Peptidase_S1_PA_chymotrypsin"/>
</dbReference>
<dbReference type="SMART" id="SM00020">
    <property type="entry name" value="Tryp_SPc"/>
    <property type="match status" value="1"/>
</dbReference>
<protein>
    <recommendedName>
        <fullName evidence="4">Peptidase S1 domain-containing protein</fullName>
    </recommendedName>
</protein>
<dbReference type="InterPro" id="IPR009003">
    <property type="entry name" value="Peptidase_S1_PA"/>
</dbReference>
<accession>A0A8C3FQX4</accession>